<comment type="caution">
    <text evidence="2">The sequence shown here is derived from an EMBL/GenBank/DDBJ whole genome shotgun (WGS) entry which is preliminary data.</text>
</comment>
<dbReference type="Proteomes" id="UP000248079">
    <property type="component" value="Unassembled WGS sequence"/>
</dbReference>
<protein>
    <submittedName>
        <fullName evidence="2">Uncharacterized protein</fullName>
    </submittedName>
</protein>
<evidence type="ECO:0000256" key="1">
    <source>
        <dbReference type="SAM" id="Coils"/>
    </source>
</evidence>
<reference evidence="2 3" key="1">
    <citation type="submission" date="2018-05" db="EMBL/GenBank/DDBJ databases">
        <title>Marinifilum breve JC075T sp. nov., a marine bacterium isolated from Yongle Blue Hole in the South China Sea.</title>
        <authorList>
            <person name="Fu T."/>
        </authorList>
    </citation>
    <scope>NUCLEOTIDE SEQUENCE [LARGE SCALE GENOMIC DNA]</scope>
    <source>
        <strain evidence="2 3">JC075</strain>
    </source>
</reference>
<evidence type="ECO:0000313" key="2">
    <source>
        <dbReference type="EMBL" id="PXX95184.1"/>
    </source>
</evidence>
<accession>A0A2V3ZTN2</accession>
<sequence length="173" mass="20342">MKWNNFTYQSKMKLLPIVLVLVFLLVYSLTVSNTIDLSKQVKQLENQVEKLGDAPLQVQILKKRLEEIEERIGNHSGTITQEDIFDELSIYCKRNGLTMREFPVPHEVSKDDYKLQTHQVELEGSFKNLLKLLYFLEQETYLGKVAATKFLLKEDKRIREEYLSLTIFLQTVR</sequence>
<dbReference type="AlphaFoldDB" id="A0A2V3ZTN2"/>
<name>A0A2V3ZTN2_9BACT</name>
<organism evidence="2 3">
    <name type="scientific">Marinifilum breve</name>
    <dbReference type="NCBI Taxonomy" id="2184082"/>
    <lineage>
        <taxon>Bacteria</taxon>
        <taxon>Pseudomonadati</taxon>
        <taxon>Bacteroidota</taxon>
        <taxon>Bacteroidia</taxon>
        <taxon>Marinilabiliales</taxon>
        <taxon>Marinifilaceae</taxon>
    </lineage>
</organism>
<dbReference type="EMBL" id="QFLI01000017">
    <property type="protein sequence ID" value="PXX95184.1"/>
    <property type="molecule type" value="Genomic_DNA"/>
</dbReference>
<keyword evidence="3" id="KW-1185">Reference proteome</keyword>
<dbReference type="RefSeq" id="WP_110364004.1">
    <property type="nucleotide sequence ID" value="NZ_QFLI01000017.1"/>
</dbReference>
<gene>
    <name evidence="2" type="ORF">DF185_22665</name>
</gene>
<keyword evidence="1" id="KW-0175">Coiled coil</keyword>
<evidence type="ECO:0000313" key="3">
    <source>
        <dbReference type="Proteomes" id="UP000248079"/>
    </source>
</evidence>
<feature type="coiled-coil region" evidence="1">
    <location>
        <begin position="34"/>
        <end position="78"/>
    </location>
</feature>
<proteinExistence type="predicted"/>